<comment type="function">
    <text evidence="3">A helicase/nuclease that prepares dsDNA breaks (DSB) for recombinational DNA repair. Binds to DSBs and unwinds DNA via a highly rapid and processive ATP-dependent bidirectional helicase activity. Unwinds dsDNA until it encounters a Chi (crossover hotspot instigator) sequence from the 3' direction. Cuts ssDNA a few nucleotides 3' to the Chi site. The properties and activities of the enzyme are changed at Chi. The Chi-altered holoenzyme produces a long 3'-ssDNA overhang and facilitates RecA-binding to the ssDNA for homologous DNA recombination and repair. Holoenzyme degrades any linearized DNA that is unable to undergo homologous recombination. In the holoenzyme this subunit has ssDNA-dependent ATPase and 5'-3' helicase activity. When added to pre-assembled RecBC greatly stimulates nuclease activity and augments holoenzyme processivity. Negatively regulates the RecA-loading ability of RecBCD.</text>
</comment>
<evidence type="ECO:0000256" key="1">
    <source>
        <dbReference type="ARBA" id="ARBA00022741"/>
    </source>
</evidence>
<protein>
    <recommendedName>
        <fullName evidence="3">RecBCD enzyme subunit RecD</fullName>
        <ecNumber evidence="3">5.6.2.3</ecNumber>
    </recommendedName>
    <alternativeName>
        <fullName evidence="3">DNA 5'-3' helicase subunit RecD</fullName>
    </alternativeName>
    <alternativeName>
        <fullName evidence="3">Exonuclease V subunit RecD</fullName>
        <shortName evidence="3">ExoV subunit RecD</shortName>
    </alternativeName>
    <alternativeName>
        <fullName evidence="3">Helicase/nuclease RecBCD subunit RecD</fullName>
    </alternativeName>
</protein>
<dbReference type="AlphaFoldDB" id="A0A9D9DDZ0"/>
<keyword evidence="1 3" id="KW-0547">Nucleotide-binding</keyword>
<dbReference type="CDD" id="cd17933">
    <property type="entry name" value="DEXSc_RecD-like"/>
    <property type="match status" value="1"/>
</dbReference>
<name>A0A9D9DDZ0_9GAMM</name>
<sequence length="765" mass="84883">MPERSKEQQRHSEMQPELIPHAIEAGGFDDISTQQIYEEFELDAKSKADALLKAARLSPFISKIACAQADYFLRQKPKLEAGMVLLILMLQYRLEQGDICLKLTLGSDGLNAVQQRWEADHSMFYDRLDQRVVSAGEYLLYKTDEILKRFAADKKALPALIKKSGIVGRDKDDGCLLIESCSRLYFRRYYLYELNTAAFVRGHHALPYFEEHKDFIREALKLLFVKQDQGGEVNWQMAAAALATLNNFTLISGGPGTGKTTTVIRLLLLLLSLDKNRRVIELAAPTGKAAARMAEAIVSQLSDSKGELYQAAQELGRLAGLESGVNLIDLIPREARTVHRLLQVRPHQVSIYYNEQHPLPADIVVVDEVSMVDLSLFNKLLQALSPDTILILLGDKDQLCSVEAGSVLGDLAYCLQPGEQSSPFLSQECARKLAYLCDETPERIRAGSLSDFALLLSRSYRFAADSGIGKLARMVNTLPAGIPRENLAAGKLEALKTILKECSDVVYERFEFEGPKLISYVEGLVHDCVHGRKQKKGMPAKFGYSDFLDFLAKRNFVLSDEDAAEAFPLMDNFRVLCSNRGSYTGDRNLNRLIEAEVRRTYRGFGAAQGDFPGRIVLITKNDPIVGVTNGDVGFEAYERREDGSQGELRVFLPSGSSGGVKKVSPLFLSSYESGFAMTVHKSQGSEYTHTLFVTAVFPVDKNPVLTKELVYTAVTRARRALTIAGAARVFEDGVIAAEDDALIQSCLERVKRQSGLIERLYGSGE</sequence>
<keyword evidence="3" id="KW-0238">DNA-binding</keyword>
<feature type="domain" description="AAA+ ATPase" evidence="4">
    <location>
        <begin position="245"/>
        <end position="418"/>
    </location>
</feature>
<keyword evidence="3" id="KW-0347">Helicase</keyword>
<dbReference type="InterPro" id="IPR027417">
    <property type="entry name" value="P-loop_NTPase"/>
</dbReference>
<dbReference type="GO" id="GO:0017116">
    <property type="term" value="F:single-stranded DNA helicase activity"/>
    <property type="evidence" value="ECO:0007669"/>
    <property type="project" value="TreeGrafter"/>
</dbReference>
<gene>
    <name evidence="3 5" type="primary">recD</name>
    <name evidence="5" type="ORF">IAB19_10090</name>
</gene>
<keyword evidence="3" id="KW-0227">DNA damage</keyword>
<evidence type="ECO:0000259" key="4">
    <source>
        <dbReference type="SMART" id="SM00382"/>
    </source>
</evidence>
<comment type="miscellaneous">
    <text evidence="3">In the RecBCD complex, RecB has a slow 3'-5' helicase, an exonuclease activity and loads RecA onto ssDNA, RecD has a fast 5'-3' helicase activity, while RecC stimulates the ATPase and processivity of the RecB helicase and contributes to recognition of the Chi site.</text>
</comment>
<dbReference type="GO" id="GO:0009338">
    <property type="term" value="C:exodeoxyribonuclease V complex"/>
    <property type="evidence" value="ECO:0007669"/>
    <property type="project" value="InterPro"/>
</dbReference>
<evidence type="ECO:0000313" key="6">
    <source>
        <dbReference type="Proteomes" id="UP000823631"/>
    </source>
</evidence>
<dbReference type="GO" id="GO:0000724">
    <property type="term" value="P:double-strand break repair via homologous recombination"/>
    <property type="evidence" value="ECO:0007669"/>
    <property type="project" value="UniProtKB-UniRule"/>
</dbReference>
<dbReference type="SMART" id="SM00382">
    <property type="entry name" value="AAA"/>
    <property type="match status" value="1"/>
</dbReference>
<reference evidence="5" key="2">
    <citation type="journal article" date="2021" name="PeerJ">
        <title>Extensive microbial diversity within the chicken gut microbiome revealed by metagenomics and culture.</title>
        <authorList>
            <person name="Gilroy R."/>
            <person name="Ravi A."/>
            <person name="Getino M."/>
            <person name="Pursley I."/>
            <person name="Horton D.L."/>
            <person name="Alikhan N.F."/>
            <person name="Baker D."/>
            <person name="Gharbi K."/>
            <person name="Hall N."/>
            <person name="Watson M."/>
            <person name="Adriaenssens E.M."/>
            <person name="Foster-Nyarko E."/>
            <person name="Jarju S."/>
            <person name="Secka A."/>
            <person name="Antonio M."/>
            <person name="Oren A."/>
            <person name="Chaudhuri R.R."/>
            <person name="La Ragione R."/>
            <person name="Hildebrand F."/>
            <person name="Pallen M.J."/>
        </authorList>
    </citation>
    <scope>NUCLEOTIDE SEQUENCE</scope>
    <source>
        <strain evidence="5">17213</strain>
    </source>
</reference>
<dbReference type="SUPFAM" id="SSF52540">
    <property type="entry name" value="P-loop containing nucleoside triphosphate hydrolases"/>
    <property type="match status" value="1"/>
</dbReference>
<dbReference type="PANTHER" id="PTHR43788">
    <property type="entry name" value="DNA2/NAM7 HELICASE FAMILY MEMBER"/>
    <property type="match status" value="1"/>
</dbReference>
<dbReference type="EMBL" id="JADINH010000198">
    <property type="protein sequence ID" value="MBO8416718.1"/>
    <property type="molecule type" value="Genomic_DNA"/>
</dbReference>
<dbReference type="Gene3D" id="3.40.50.300">
    <property type="entry name" value="P-loop containing nucleotide triphosphate hydrolases"/>
    <property type="match status" value="3"/>
</dbReference>
<reference evidence="5" key="1">
    <citation type="submission" date="2020-10" db="EMBL/GenBank/DDBJ databases">
        <authorList>
            <person name="Gilroy R."/>
        </authorList>
    </citation>
    <scope>NUCLEOTIDE SEQUENCE</scope>
    <source>
        <strain evidence="5">17213</strain>
    </source>
</reference>
<dbReference type="HAMAP" id="MF_01487">
    <property type="entry name" value="RecD"/>
    <property type="match status" value="1"/>
</dbReference>
<dbReference type="InterPro" id="IPR003593">
    <property type="entry name" value="AAA+_ATPase"/>
</dbReference>
<comment type="catalytic activity">
    <reaction evidence="3">
        <text>ATP + H2O = ADP + phosphate + H(+)</text>
        <dbReference type="Rhea" id="RHEA:13065"/>
        <dbReference type="ChEBI" id="CHEBI:15377"/>
        <dbReference type="ChEBI" id="CHEBI:15378"/>
        <dbReference type="ChEBI" id="CHEBI:30616"/>
        <dbReference type="ChEBI" id="CHEBI:43474"/>
        <dbReference type="ChEBI" id="CHEBI:456216"/>
        <dbReference type="EC" id="5.6.2.3"/>
    </reaction>
</comment>
<keyword evidence="3" id="KW-0269">Exonuclease</keyword>
<organism evidence="5 6">
    <name type="scientific">Candidatus Avisuccinivibrio stercorigallinarum</name>
    <dbReference type="NCBI Taxonomy" id="2840704"/>
    <lineage>
        <taxon>Bacteria</taxon>
        <taxon>Pseudomonadati</taxon>
        <taxon>Pseudomonadota</taxon>
        <taxon>Gammaproteobacteria</taxon>
        <taxon>Aeromonadales</taxon>
        <taxon>Succinivibrionaceae</taxon>
        <taxon>Succinivibrionaceae incertae sedis</taxon>
        <taxon>Candidatus Avisuccinivibrio</taxon>
    </lineage>
</organism>
<dbReference type="EC" id="5.6.2.3" evidence="3"/>
<keyword evidence="3 5" id="KW-0378">Hydrolase</keyword>
<keyword evidence="3" id="KW-0234">DNA repair</keyword>
<dbReference type="GO" id="GO:0003677">
    <property type="term" value="F:DNA binding"/>
    <property type="evidence" value="ECO:0007669"/>
    <property type="project" value="UniProtKB-UniRule"/>
</dbReference>
<keyword evidence="3" id="KW-0413">Isomerase</keyword>
<evidence type="ECO:0000313" key="5">
    <source>
        <dbReference type="EMBL" id="MBO8416718.1"/>
    </source>
</evidence>
<dbReference type="GO" id="GO:0043139">
    <property type="term" value="F:5'-3' DNA helicase activity"/>
    <property type="evidence" value="ECO:0007669"/>
    <property type="project" value="UniProtKB-UniRule"/>
</dbReference>
<dbReference type="InterPro" id="IPR006344">
    <property type="entry name" value="RecD"/>
</dbReference>
<dbReference type="GO" id="GO:0005524">
    <property type="term" value="F:ATP binding"/>
    <property type="evidence" value="ECO:0007669"/>
    <property type="project" value="UniProtKB-UniRule"/>
</dbReference>
<comment type="subunit">
    <text evidence="3">Heterotrimer of RecB, RecC and RecD. All subunits contribute to DNA-binding.</text>
</comment>
<comment type="similarity">
    <text evidence="3">Belongs to the RecD family.</text>
</comment>
<dbReference type="Pfam" id="PF13245">
    <property type="entry name" value="AAA_19"/>
    <property type="match status" value="1"/>
</dbReference>
<dbReference type="PANTHER" id="PTHR43788:SF6">
    <property type="entry name" value="DNA HELICASE B"/>
    <property type="match status" value="1"/>
</dbReference>
<accession>A0A9D9DDZ0</accession>
<dbReference type="Pfam" id="PF13538">
    <property type="entry name" value="UvrD_C_2"/>
    <property type="match status" value="1"/>
</dbReference>
<dbReference type="InterPro" id="IPR050534">
    <property type="entry name" value="Coronavir_polyprotein_1ab"/>
</dbReference>
<dbReference type="InterPro" id="IPR027785">
    <property type="entry name" value="UvrD-like_helicase_C"/>
</dbReference>
<dbReference type="Proteomes" id="UP000823631">
    <property type="component" value="Unassembled WGS sequence"/>
</dbReference>
<keyword evidence="2 3" id="KW-0067">ATP-binding</keyword>
<evidence type="ECO:0000256" key="3">
    <source>
        <dbReference type="HAMAP-Rule" id="MF_01487"/>
    </source>
</evidence>
<feature type="binding site" evidence="3">
    <location>
        <begin position="253"/>
        <end position="260"/>
    </location>
    <ligand>
        <name>ATP</name>
        <dbReference type="ChEBI" id="CHEBI:30616"/>
    </ligand>
</feature>
<keyword evidence="3" id="KW-0540">Nuclease</keyword>
<dbReference type="GO" id="GO:0008854">
    <property type="term" value="F:exodeoxyribonuclease V activity"/>
    <property type="evidence" value="ECO:0007669"/>
    <property type="project" value="InterPro"/>
</dbReference>
<dbReference type="NCBIfam" id="TIGR01447">
    <property type="entry name" value="recD"/>
    <property type="match status" value="1"/>
</dbReference>
<dbReference type="CDD" id="cd18809">
    <property type="entry name" value="SF1_C_RecD"/>
    <property type="match status" value="1"/>
</dbReference>
<evidence type="ECO:0000256" key="2">
    <source>
        <dbReference type="ARBA" id="ARBA00022840"/>
    </source>
</evidence>
<proteinExistence type="inferred from homology"/>
<comment type="caution">
    <text evidence="5">The sequence shown here is derived from an EMBL/GenBank/DDBJ whole genome shotgun (WGS) entry which is preliminary data.</text>
</comment>